<evidence type="ECO:0000313" key="2">
    <source>
        <dbReference type="Proteomes" id="UP000001225"/>
    </source>
</evidence>
<dbReference type="InterPro" id="IPR018755">
    <property type="entry name" value="Phage_Mu_Gp48"/>
</dbReference>
<protein>
    <submittedName>
        <fullName evidence="1">Tail protein, putative</fullName>
    </submittedName>
</protein>
<dbReference type="eggNOG" id="COG3778">
    <property type="taxonomic scope" value="Bacteria"/>
</dbReference>
<keyword evidence="2" id="KW-1185">Reference proteome</keyword>
<reference evidence="1 2" key="1">
    <citation type="journal article" date="2008" name="BMC Genomics">
        <title>The missing link: Bordetella petrii is endowed with both the metabolic versatility of environmental bacteria and virulence traits of pathogenic Bordetellae.</title>
        <authorList>
            <person name="Gross R."/>
            <person name="Guzman C.A."/>
            <person name="Sebaihia M."/>
            <person name="Martins Dos Santos V.A."/>
            <person name="Pieper D.H."/>
            <person name="Koebnik R."/>
            <person name="Lechner M."/>
            <person name="Bartels D."/>
            <person name="Buhrmester J."/>
            <person name="Choudhuri J.V."/>
            <person name="Ebensen T."/>
            <person name="Gaigalat L."/>
            <person name="Herrmann S."/>
            <person name="Khachane A.N."/>
            <person name="Larisch C."/>
            <person name="Link S."/>
            <person name="Linke B."/>
            <person name="Meyer F."/>
            <person name="Mormann S."/>
            <person name="Nakunst D."/>
            <person name="Rueckert C."/>
            <person name="Schneiker-Bekel S."/>
            <person name="Schulze K."/>
            <person name="Vorhoelter F.J."/>
            <person name="Yevsa T."/>
            <person name="Engle J.T."/>
            <person name="Goldman W.E."/>
            <person name="Puehler A."/>
            <person name="Goebel U.B."/>
            <person name="Goesmann A."/>
            <person name="Bloecker H."/>
            <person name="Kaiser O."/>
            <person name="Martinez-Arias R."/>
        </authorList>
    </citation>
    <scope>NUCLEOTIDE SEQUENCE [LARGE SCALE GENOMIC DNA]</scope>
    <source>
        <strain evidence="2">ATCC BAA-461 / DSM 12804 / CCUG 43448 / CIP 107267 / Se-1111R</strain>
    </source>
</reference>
<dbReference type="Pfam" id="PF10076">
    <property type="entry name" value="Phage_Mu_Gp48"/>
    <property type="match status" value="1"/>
</dbReference>
<organism evidence="1 2">
    <name type="scientific">Bordetella petrii (strain ATCC BAA-461 / DSM 12804 / CCUG 43448 / CIP 107267 / Se-1111R)</name>
    <dbReference type="NCBI Taxonomy" id="340100"/>
    <lineage>
        <taxon>Bacteria</taxon>
        <taxon>Pseudomonadati</taxon>
        <taxon>Pseudomonadota</taxon>
        <taxon>Betaproteobacteria</taxon>
        <taxon>Burkholderiales</taxon>
        <taxon>Alcaligenaceae</taxon>
        <taxon>Bordetella</taxon>
    </lineage>
</organism>
<proteinExistence type="predicted"/>
<gene>
    <name evidence="1" type="primary">gp48</name>
    <name evidence="1" type="ordered locus">Bpet4428</name>
</gene>
<name>A9ID86_BORPD</name>
<accession>A9ID86</accession>
<evidence type="ECO:0000313" key="1">
    <source>
        <dbReference type="EMBL" id="CAP44779.1"/>
    </source>
</evidence>
<dbReference type="AlphaFoldDB" id="A9ID86"/>
<sequence>MDRGLTADDYRALLFAMLPPGVVWPTDSESRLQQLLLGMAQEFVRVDIRARELMAEADPRQALELFPEWESSYSLPGNCAPAEQSLVERRLALIGRIVGRGGMRAVDYTDMADGLGYPGTQIIEHHEATVEVVNGVGPRGAEIGDLMNGEDWLWAWDVLVPSGVIREAIVGGSECGDPLRSWGDELIECALHEAAPSWLVLNVGYREV</sequence>
<dbReference type="KEGG" id="bpt:Bpet4428"/>
<dbReference type="EMBL" id="AM902716">
    <property type="protein sequence ID" value="CAP44779.1"/>
    <property type="molecule type" value="Genomic_DNA"/>
</dbReference>
<dbReference type="STRING" id="94624.Bpet4428"/>
<dbReference type="Proteomes" id="UP000001225">
    <property type="component" value="Chromosome"/>
</dbReference>